<organism evidence="1 2">
    <name type="scientific">Microbispora corallina</name>
    <dbReference type="NCBI Taxonomy" id="83302"/>
    <lineage>
        <taxon>Bacteria</taxon>
        <taxon>Bacillati</taxon>
        <taxon>Actinomycetota</taxon>
        <taxon>Actinomycetes</taxon>
        <taxon>Streptosporangiales</taxon>
        <taxon>Streptosporangiaceae</taxon>
        <taxon>Microbispora</taxon>
    </lineage>
</organism>
<accession>A0ABQ4FWK6</accession>
<protein>
    <submittedName>
        <fullName evidence="1">Uncharacterized protein</fullName>
    </submittedName>
</protein>
<evidence type="ECO:0000313" key="2">
    <source>
        <dbReference type="Proteomes" id="UP000603904"/>
    </source>
</evidence>
<gene>
    <name evidence="1" type="ORF">Mco01_21650</name>
</gene>
<sequence>MPVHQSQLLAVRLLQLSHPVCPIPRLGFLAGLAYHLLIDRDKKAP</sequence>
<keyword evidence="2" id="KW-1185">Reference proteome</keyword>
<reference evidence="1 2" key="1">
    <citation type="submission" date="2021-01" db="EMBL/GenBank/DDBJ databases">
        <title>Whole genome shotgun sequence of Microbispora corallina NBRC 16416.</title>
        <authorList>
            <person name="Komaki H."/>
            <person name="Tamura T."/>
        </authorList>
    </citation>
    <scope>NUCLEOTIDE SEQUENCE [LARGE SCALE GENOMIC DNA]</scope>
    <source>
        <strain evidence="1 2">NBRC 16416</strain>
    </source>
</reference>
<dbReference type="RefSeq" id="WP_204056720.1">
    <property type="nucleotide sequence ID" value="NZ_BAAAGP010000016.1"/>
</dbReference>
<dbReference type="Proteomes" id="UP000603904">
    <property type="component" value="Unassembled WGS sequence"/>
</dbReference>
<dbReference type="EMBL" id="BOOC01000006">
    <property type="protein sequence ID" value="GIH39165.1"/>
    <property type="molecule type" value="Genomic_DNA"/>
</dbReference>
<comment type="caution">
    <text evidence="1">The sequence shown here is derived from an EMBL/GenBank/DDBJ whole genome shotgun (WGS) entry which is preliminary data.</text>
</comment>
<evidence type="ECO:0000313" key="1">
    <source>
        <dbReference type="EMBL" id="GIH39165.1"/>
    </source>
</evidence>
<name>A0ABQ4FWK6_9ACTN</name>
<proteinExistence type="predicted"/>